<keyword evidence="1" id="KW-0378">Hydrolase</keyword>
<evidence type="ECO:0000256" key="1">
    <source>
        <dbReference type="ARBA" id="ARBA00022801"/>
    </source>
</evidence>
<name>W9X3B9_9EURO</name>
<reference evidence="3 4" key="1">
    <citation type="submission" date="2013-03" db="EMBL/GenBank/DDBJ databases">
        <title>The Genome Sequence of Cladophialophora psammophila CBS 110553.</title>
        <authorList>
            <consortium name="The Broad Institute Genomics Platform"/>
            <person name="Cuomo C."/>
            <person name="de Hoog S."/>
            <person name="Gorbushina A."/>
            <person name="Walker B."/>
            <person name="Young S.K."/>
            <person name="Zeng Q."/>
            <person name="Gargeya S."/>
            <person name="Fitzgerald M."/>
            <person name="Haas B."/>
            <person name="Abouelleil A."/>
            <person name="Allen A.W."/>
            <person name="Alvarado L."/>
            <person name="Arachchi H.M."/>
            <person name="Berlin A.M."/>
            <person name="Chapman S.B."/>
            <person name="Gainer-Dewar J."/>
            <person name="Goldberg J."/>
            <person name="Griggs A."/>
            <person name="Gujja S."/>
            <person name="Hansen M."/>
            <person name="Howarth C."/>
            <person name="Imamovic A."/>
            <person name="Ireland A."/>
            <person name="Larimer J."/>
            <person name="McCowan C."/>
            <person name="Murphy C."/>
            <person name="Pearson M."/>
            <person name="Poon T.W."/>
            <person name="Priest M."/>
            <person name="Roberts A."/>
            <person name="Saif S."/>
            <person name="Shea T."/>
            <person name="Sisk P."/>
            <person name="Sykes S."/>
            <person name="Wortman J."/>
            <person name="Nusbaum C."/>
            <person name="Birren B."/>
        </authorList>
    </citation>
    <scope>NUCLEOTIDE SEQUENCE [LARGE SCALE GENOMIC DNA]</scope>
    <source>
        <strain evidence="3 4">CBS 110553</strain>
    </source>
</reference>
<dbReference type="InterPro" id="IPR050300">
    <property type="entry name" value="GDXG_lipolytic_enzyme"/>
</dbReference>
<protein>
    <recommendedName>
        <fullName evidence="2">Alpha/beta hydrolase fold-3 domain-containing protein</fullName>
    </recommendedName>
</protein>
<organism evidence="3 4">
    <name type="scientific">Cladophialophora psammophila CBS 110553</name>
    <dbReference type="NCBI Taxonomy" id="1182543"/>
    <lineage>
        <taxon>Eukaryota</taxon>
        <taxon>Fungi</taxon>
        <taxon>Dikarya</taxon>
        <taxon>Ascomycota</taxon>
        <taxon>Pezizomycotina</taxon>
        <taxon>Eurotiomycetes</taxon>
        <taxon>Chaetothyriomycetidae</taxon>
        <taxon>Chaetothyriales</taxon>
        <taxon>Herpotrichiellaceae</taxon>
        <taxon>Cladophialophora</taxon>
    </lineage>
</organism>
<dbReference type="InterPro" id="IPR013094">
    <property type="entry name" value="AB_hydrolase_3"/>
</dbReference>
<dbReference type="GeneID" id="19190331"/>
<dbReference type="GO" id="GO:0016787">
    <property type="term" value="F:hydrolase activity"/>
    <property type="evidence" value="ECO:0007669"/>
    <property type="project" value="UniProtKB-KW"/>
</dbReference>
<evidence type="ECO:0000259" key="2">
    <source>
        <dbReference type="Pfam" id="PF07859"/>
    </source>
</evidence>
<dbReference type="Pfam" id="PF07859">
    <property type="entry name" value="Abhydrolase_3"/>
    <property type="match status" value="1"/>
</dbReference>
<comment type="caution">
    <text evidence="3">The sequence shown here is derived from an EMBL/GenBank/DDBJ whole genome shotgun (WGS) entry which is preliminary data.</text>
</comment>
<dbReference type="STRING" id="1182543.W9X3B9"/>
<dbReference type="PANTHER" id="PTHR48081:SF3">
    <property type="entry name" value="ALPHA_BETA HYDROLASE FOLD-3 DOMAIN-CONTAINING PROTEIN"/>
    <property type="match status" value="1"/>
</dbReference>
<dbReference type="EMBL" id="AMGX01000007">
    <property type="protein sequence ID" value="EXJ71805.1"/>
    <property type="molecule type" value="Genomic_DNA"/>
</dbReference>
<sequence>MPFRSFIYKVAEDGQDLLADVHFTESSHNNENKAIVLVFHAGGYTLGSRTLVPAATLRSLCARGFVVVSVDYRLCPHVSIWEGPMADARDALQWARNALPGLLKKDAGVDIDGEKVMVFGQSSGATLALLLGGLPNPPRAIAALYGAAYFADSVWSTPSPGAAMMPVVDRDFADKVYSEPPTSHAEFQTTQYLAPGQMPVPDLSKPRDAWMVLGFKEGNHLAKCVKDGNFERVDPATYFREEFPPTIFATGTADHFIDPDCSRRMYEELRRLRVSTKLVTVEGGDHGFDFGIDEEDANFQSGVVPVLEFLEEYVNS</sequence>
<dbReference type="HOGENOM" id="CLU_012494_9_0_1"/>
<dbReference type="AlphaFoldDB" id="W9X3B9"/>
<evidence type="ECO:0000313" key="3">
    <source>
        <dbReference type="EMBL" id="EXJ71805.1"/>
    </source>
</evidence>
<feature type="domain" description="Alpha/beta hydrolase fold-3" evidence="2">
    <location>
        <begin position="36"/>
        <end position="131"/>
    </location>
</feature>
<dbReference type="Gene3D" id="3.40.50.1820">
    <property type="entry name" value="alpha/beta hydrolase"/>
    <property type="match status" value="1"/>
</dbReference>
<keyword evidence="4" id="KW-1185">Reference proteome</keyword>
<gene>
    <name evidence="3" type="ORF">A1O5_05615</name>
</gene>
<dbReference type="eggNOG" id="ENOG502S2QN">
    <property type="taxonomic scope" value="Eukaryota"/>
</dbReference>
<dbReference type="RefSeq" id="XP_007744404.1">
    <property type="nucleotide sequence ID" value="XM_007746214.1"/>
</dbReference>
<dbReference type="PANTHER" id="PTHR48081">
    <property type="entry name" value="AB HYDROLASE SUPERFAMILY PROTEIN C4A8.06C"/>
    <property type="match status" value="1"/>
</dbReference>
<dbReference type="OrthoDB" id="19653at2759"/>
<dbReference type="InterPro" id="IPR029058">
    <property type="entry name" value="AB_hydrolase_fold"/>
</dbReference>
<evidence type="ECO:0000313" key="4">
    <source>
        <dbReference type="Proteomes" id="UP000019471"/>
    </source>
</evidence>
<dbReference type="SUPFAM" id="SSF53474">
    <property type="entry name" value="alpha/beta-Hydrolases"/>
    <property type="match status" value="1"/>
</dbReference>
<proteinExistence type="predicted"/>
<accession>W9X3B9</accession>
<dbReference type="Proteomes" id="UP000019471">
    <property type="component" value="Unassembled WGS sequence"/>
</dbReference>